<feature type="region of interest" description="Disordered" evidence="4">
    <location>
        <begin position="117"/>
        <end position="218"/>
    </location>
</feature>
<dbReference type="GO" id="GO:0005634">
    <property type="term" value="C:nucleus"/>
    <property type="evidence" value="ECO:0007669"/>
    <property type="project" value="UniProtKB-SubCell"/>
</dbReference>
<keyword evidence="3" id="KW-0862">Zinc</keyword>
<reference evidence="8 9" key="1">
    <citation type="submission" date="2025-04" db="UniProtKB">
        <authorList>
            <consortium name="RefSeq"/>
        </authorList>
    </citation>
    <scope>IDENTIFICATION</scope>
    <source>
        <tissue evidence="8 9">Whole organism</tissue>
    </source>
</reference>
<gene>
    <name evidence="8 9 10" type="primary">LOC113210446</name>
</gene>
<feature type="domain" description="C2H2-type" evidence="6">
    <location>
        <begin position="374"/>
        <end position="402"/>
    </location>
</feature>
<evidence type="ECO:0000259" key="5">
    <source>
        <dbReference type="PROSITE" id="PS50097"/>
    </source>
</evidence>
<dbReference type="InterPro" id="IPR000210">
    <property type="entry name" value="BTB/POZ_dom"/>
</dbReference>
<dbReference type="InterPro" id="IPR051095">
    <property type="entry name" value="Dros_DevTransReg"/>
</dbReference>
<evidence type="ECO:0000256" key="1">
    <source>
        <dbReference type="ARBA" id="ARBA00004123"/>
    </source>
</evidence>
<feature type="region of interest" description="Disordered" evidence="4">
    <location>
        <begin position="305"/>
        <end position="337"/>
    </location>
</feature>
<dbReference type="PROSITE" id="PS00028">
    <property type="entry name" value="ZINC_FINGER_C2H2_1"/>
    <property type="match status" value="1"/>
</dbReference>
<proteinExistence type="predicted"/>
<dbReference type="AlphaFoldDB" id="A0A6J1T0J9"/>
<dbReference type="GeneID" id="113210446"/>
<evidence type="ECO:0000256" key="4">
    <source>
        <dbReference type="SAM" id="MobiDB-lite"/>
    </source>
</evidence>
<sequence>MTAIDAEQFSLRWNNFHNNLTAGFHDLLLGEDLVDVTIAAEGKFVQAHKMVLSVCSPYFKDLFKVNPCKHPIVILKDTGYKELEALLQFMYRGEVNVRQEELAMFLKTAEMLQIKGLTGSDSKKESAEPTSNKTSSNSAPSRTHSLPQDTSTHPPPKRKRSEAPPLPSTSAPTTPSQVVDVTPQTPPEGPSNDQALQDGNDFMNMMNPKMEPQEYDESEDGLDMMADDSVGHDPLVQQLLGGDPKGMAGLGNFVGLPGMKDGNVGQDGGQDAAPQVTTINIDTSTSAPAYDVLLGTRLEAAAGPRPGLANPARGGRASASRPGVLGRGRGGGGGAASRGSAMAYQCSRCPKRFATQSNLRRHYLNLHGPDRGPFLCPFCGKVTKNKISLKSHIYAYHKLHSSAAGAQQPAQAQQWSDDSADHPD</sequence>
<keyword evidence="3" id="KW-0863">Zinc-finger</keyword>
<feature type="compositionally biased region" description="Gly residues" evidence="4">
    <location>
        <begin position="325"/>
        <end position="336"/>
    </location>
</feature>
<feature type="domain" description="C2H2-type" evidence="6">
    <location>
        <begin position="344"/>
        <end position="372"/>
    </location>
</feature>
<dbReference type="Pfam" id="PF00096">
    <property type="entry name" value="zf-C2H2"/>
    <property type="match status" value="2"/>
</dbReference>
<dbReference type="RefSeq" id="XP_052127053.1">
    <property type="nucleotide sequence ID" value="XM_052271093.1"/>
</dbReference>
<feature type="region of interest" description="Disordered" evidence="4">
    <location>
        <begin position="405"/>
        <end position="424"/>
    </location>
</feature>
<dbReference type="RefSeq" id="XP_052127054.1">
    <property type="nucleotide sequence ID" value="XM_052271094.1"/>
</dbReference>
<feature type="compositionally biased region" description="Low complexity" evidence="4">
    <location>
        <begin position="405"/>
        <end position="417"/>
    </location>
</feature>
<protein>
    <submittedName>
        <fullName evidence="8">Protein tramtrack, beta isoform isoform X3</fullName>
    </submittedName>
    <submittedName>
        <fullName evidence="9">Protein tramtrack, beta isoform isoform X4</fullName>
    </submittedName>
    <submittedName>
        <fullName evidence="10">Protein tramtrack, beta isoform isoform X5</fullName>
    </submittedName>
</protein>
<dbReference type="Gene3D" id="3.30.710.10">
    <property type="entry name" value="Potassium Channel Kv1.1, Chain A"/>
    <property type="match status" value="1"/>
</dbReference>
<name>A0A6J1T0J9_FRAOC</name>
<dbReference type="SUPFAM" id="SSF54695">
    <property type="entry name" value="POZ domain"/>
    <property type="match status" value="1"/>
</dbReference>
<dbReference type="SMART" id="SM00355">
    <property type="entry name" value="ZnF_C2H2"/>
    <property type="match status" value="2"/>
</dbReference>
<dbReference type="InterPro" id="IPR036236">
    <property type="entry name" value="Znf_C2H2_sf"/>
</dbReference>
<evidence type="ECO:0000313" key="7">
    <source>
        <dbReference type="Proteomes" id="UP000504606"/>
    </source>
</evidence>
<dbReference type="PANTHER" id="PTHR23110:SF99">
    <property type="entry name" value="BROAD-COMPLEX CORE PROTEIN ISOFORM 6"/>
    <property type="match status" value="1"/>
</dbReference>
<keyword evidence="3" id="KW-0479">Metal-binding</keyword>
<keyword evidence="7" id="KW-1185">Reference proteome</keyword>
<evidence type="ECO:0000256" key="2">
    <source>
        <dbReference type="ARBA" id="ARBA00023242"/>
    </source>
</evidence>
<dbReference type="RefSeq" id="XP_026284231.1">
    <property type="nucleotide sequence ID" value="XM_026428446.2"/>
</dbReference>
<dbReference type="Proteomes" id="UP000504606">
    <property type="component" value="Unplaced"/>
</dbReference>
<evidence type="ECO:0000313" key="9">
    <source>
        <dbReference type="RefSeq" id="XP_052127053.1"/>
    </source>
</evidence>
<organism evidence="7 8">
    <name type="scientific">Frankliniella occidentalis</name>
    <name type="common">Western flower thrips</name>
    <name type="synonym">Euthrips occidentalis</name>
    <dbReference type="NCBI Taxonomy" id="133901"/>
    <lineage>
        <taxon>Eukaryota</taxon>
        <taxon>Metazoa</taxon>
        <taxon>Ecdysozoa</taxon>
        <taxon>Arthropoda</taxon>
        <taxon>Hexapoda</taxon>
        <taxon>Insecta</taxon>
        <taxon>Pterygota</taxon>
        <taxon>Neoptera</taxon>
        <taxon>Paraneoptera</taxon>
        <taxon>Thysanoptera</taxon>
        <taxon>Terebrantia</taxon>
        <taxon>Thripoidea</taxon>
        <taxon>Thripidae</taxon>
        <taxon>Frankliniella</taxon>
    </lineage>
</organism>
<dbReference type="Pfam" id="PF00651">
    <property type="entry name" value="BTB"/>
    <property type="match status" value="1"/>
</dbReference>
<dbReference type="InterPro" id="IPR013087">
    <property type="entry name" value="Znf_C2H2_type"/>
</dbReference>
<comment type="subcellular location">
    <subcellularLocation>
        <location evidence="1">Nucleus</location>
    </subcellularLocation>
</comment>
<dbReference type="GO" id="GO:0048513">
    <property type="term" value="P:animal organ development"/>
    <property type="evidence" value="ECO:0007669"/>
    <property type="project" value="UniProtKB-ARBA"/>
</dbReference>
<accession>A0A6J1T0J9</accession>
<evidence type="ECO:0000256" key="3">
    <source>
        <dbReference type="PROSITE-ProRule" id="PRU00042"/>
    </source>
</evidence>
<dbReference type="PANTHER" id="PTHR23110">
    <property type="entry name" value="BTB DOMAIN TRANSCRIPTION FACTOR"/>
    <property type="match status" value="1"/>
</dbReference>
<feature type="domain" description="BTB" evidence="5">
    <location>
        <begin position="34"/>
        <end position="99"/>
    </location>
</feature>
<feature type="compositionally biased region" description="Polar residues" evidence="4">
    <location>
        <begin position="128"/>
        <end position="152"/>
    </location>
</feature>
<dbReference type="PROSITE" id="PS50097">
    <property type="entry name" value="BTB"/>
    <property type="match status" value="1"/>
</dbReference>
<evidence type="ECO:0000259" key="6">
    <source>
        <dbReference type="PROSITE" id="PS50157"/>
    </source>
</evidence>
<dbReference type="PROSITE" id="PS50157">
    <property type="entry name" value="ZINC_FINGER_C2H2_2"/>
    <property type="match status" value="2"/>
</dbReference>
<evidence type="ECO:0000313" key="8">
    <source>
        <dbReference type="RefSeq" id="XP_026284231.1"/>
    </source>
</evidence>
<dbReference type="Gene3D" id="3.30.160.60">
    <property type="entry name" value="Classic Zinc Finger"/>
    <property type="match status" value="1"/>
</dbReference>
<dbReference type="InterPro" id="IPR011333">
    <property type="entry name" value="SKP1/BTB/POZ_sf"/>
</dbReference>
<dbReference type="SMART" id="SM00225">
    <property type="entry name" value="BTB"/>
    <property type="match status" value="1"/>
</dbReference>
<dbReference type="SUPFAM" id="SSF57667">
    <property type="entry name" value="beta-beta-alpha zinc fingers"/>
    <property type="match status" value="1"/>
</dbReference>
<evidence type="ECO:0000313" key="10">
    <source>
        <dbReference type="RefSeq" id="XP_052127054.1"/>
    </source>
</evidence>
<dbReference type="GO" id="GO:0003006">
    <property type="term" value="P:developmental process involved in reproduction"/>
    <property type="evidence" value="ECO:0007669"/>
    <property type="project" value="UniProtKB-ARBA"/>
</dbReference>
<dbReference type="GO" id="GO:0048666">
    <property type="term" value="P:neuron development"/>
    <property type="evidence" value="ECO:0007669"/>
    <property type="project" value="UniProtKB-ARBA"/>
</dbReference>
<dbReference type="GO" id="GO:0006357">
    <property type="term" value="P:regulation of transcription by RNA polymerase II"/>
    <property type="evidence" value="ECO:0007669"/>
    <property type="project" value="TreeGrafter"/>
</dbReference>
<dbReference type="GO" id="GO:0008270">
    <property type="term" value="F:zinc ion binding"/>
    <property type="evidence" value="ECO:0007669"/>
    <property type="project" value="UniProtKB-KW"/>
</dbReference>
<dbReference type="CDD" id="cd18315">
    <property type="entry name" value="BTB_POZ_BAB-like"/>
    <property type="match status" value="1"/>
</dbReference>
<keyword evidence="2" id="KW-0539">Nucleus</keyword>